<dbReference type="GO" id="GO:0016460">
    <property type="term" value="C:myosin II complex"/>
    <property type="evidence" value="ECO:0007669"/>
    <property type="project" value="TreeGrafter"/>
</dbReference>
<organism evidence="4 5">
    <name type="scientific">Lutzomyia longipalpis</name>
    <name type="common">Sand fly</name>
    <dbReference type="NCBI Taxonomy" id="7200"/>
    <lineage>
        <taxon>Eukaryota</taxon>
        <taxon>Metazoa</taxon>
        <taxon>Ecdysozoa</taxon>
        <taxon>Arthropoda</taxon>
        <taxon>Hexapoda</taxon>
        <taxon>Insecta</taxon>
        <taxon>Pterygota</taxon>
        <taxon>Neoptera</taxon>
        <taxon>Endopterygota</taxon>
        <taxon>Diptera</taxon>
        <taxon>Nematocera</taxon>
        <taxon>Psychodoidea</taxon>
        <taxon>Psychodidae</taxon>
        <taxon>Lutzomyia</taxon>
        <taxon>Lutzomyia</taxon>
    </lineage>
</organism>
<dbReference type="GO" id="GO:0051015">
    <property type="term" value="F:actin filament binding"/>
    <property type="evidence" value="ECO:0007669"/>
    <property type="project" value="TreeGrafter"/>
</dbReference>
<evidence type="ECO:0000313" key="3">
    <source>
        <dbReference type="EMBL" id="MBC1172182.1"/>
    </source>
</evidence>
<name>A0A1B0CAB7_LUTLO</name>
<reference evidence="3" key="2">
    <citation type="journal article" date="2020" name="BMC">
        <title>Leishmania infection induces a limited differential gene expression in the sand fly midgut.</title>
        <authorList>
            <person name="Coutinho-Abreu I.V."/>
            <person name="Serafim T.D."/>
            <person name="Meneses C."/>
            <person name="Kamhawi S."/>
            <person name="Oliveira F."/>
            <person name="Valenzuela J.G."/>
        </authorList>
    </citation>
    <scope>NUCLEOTIDE SEQUENCE</scope>
    <source>
        <strain evidence="3">Jacobina</strain>
        <tissue evidence="3">Midgut</tissue>
    </source>
</reference>
<dbReference type="GO" id="GO:0000146">
    <property type="term" value="F:microfilament motor activity"/>
    <property type="evidence" value="ECO:0007669"/>
    <property type="project" value="TreeGrafter"/>
</dbReference>
<feature type="coiled-coil region" evidence="1">
    <location>
        <begin position="908"/>
        <end position="1041"/>
    </location>
</feature>
<feature type="coiled-coil region" evidence="1">
    <location>
        <begin position="545"/>
        <end position="614"/>
    </location>
</feature>
<protein>
    <submittedName>
        <fullName evidence="3">Putative golgin subfamily protein a member 4</fullName>
    </submittedName>
</protein>
<feature type="coiled-coil region" evidence="1">
    <location>
        <begin position="1938"/>
        <end position="1965"/>
    </location>
</feature>
<dbReference type="VEuPathDB" id="VectorBase:LLOJ000890"/>
<reference evidence="4" key="3">
    <citation type="submission" date="2020-05" db="UniProtKB">
        <authorList>
            <consortium name="EnsemblMetazoa"/>
        </authorList>
    </citation>
    <scope>IDENTIFICATION</scope>
    <source>
        <strain evidence="4">Jacobina</strain>
    </source>
</reference>
<keyword evidence="1" id="KW-0175">Coiled coil</keyword>
<dbReference type="Gene3D" id="1.10.287.2610">
    <property type="match status" value="1"/>
</dbReference>
<dbReference type="EMBL" id="GITU01003479">
    <property type="protein sequence ID" value="MBC1172182.1"/>
    <property type="molecule type" value="Transcribed_RNA"/>
</dbReference>
<feature type="coiled-coil region" evidence="1">
    <location>
        <begin position="1224"/>
        <end position="1412"/>
    </location>
</feature>
<feature type="region of interest" description="Disordered" evidence="2">
    <location>
        <begin position="1"/>
        <end position="20"/>
    </location>
</feature>
<dbReference type="PANTHER" id="PTHR45615:SF40">
    <property type="entry name" value="MYOSIN HEAVY CHAIN, NON-MUSCLE"/>
    <property type="match status" value="1"/>
</dbReference>
<dbReference type="EMBL" id="AJWK01003626">
    <property type="status" value="NOT_ANNOTATED_CDS"/>
    <property type="molecule type" value="Genomic_DNA"/>
</dbReference>
<feature type="coiled-coil region" evidence="1">
    <location>
        <begin position="275"/>
        <end position="340"/>
    </location>
</feature>
<feature type="compositionally biased region" description="Low complexity" evidence="2">
    <location>
        <begin position="9"/>
        <end position="20"/>
    </location>
</feature>
<evidence type="ECO:0000313" key="5">
    <source>
        <dbReference type="Proteomes" id="UP000092461"/>
    </source>
</evidence>
<reference evidence="5" key="1">
    <citation type="submission" date="2012-05" db="EMBL/GenBank/DDBJ databases">
        <title>Whole Genome Assembly of Lutzomyia longipalpis.</title>
        <authorList>
            <person name="Richards S."/>
            <person name="Qu C."/>
            <person name="Dillon R."/>
            <person name="Worley K."/>
            <person name="Scherer S."/>
            <person name="Batterton M."/>
            <person name="Taylor A."/>
            <person name="Hawes A."/>
            <person name="Hernandez B."/>
            <person name="Kovar C."/>
            <person name="Mandapat C."/>
            <person name="Pham C."/>
            <person name="Qu C."/>
            <person name="Jing C."/>
            <person name="Bess C."/>
            <person name="Bandaranaike D."/>
            <person name="Ngo D."/>
            <person name="Ongeri F."/>
            <person name="Arias F."/>
            <person name="Lara F."/>
            <person name="Weissenberger G."/>
            <person name="Kamau G."/>
            <person name="Han H."/>
            <person name="Shen H."/>
            <person name="Dinh H."/>
            <person name="Khalil I."/>
            <person name="Jones J."/>
            <person name="Shafer J."/>
            <person name="Jayaseelan J."/>
            <person name="Quiroz J."/>
            <person name="Blankenburg K."/>
            <person name="Nguyen L."/>
            <person name="Jackson L."/>
            <person name="Francisco L."/>
            <person name="Tang L.-Y."/>
            <person name="Pu L.-L."/>
            <person name="Perales L."/>
            <person name="Lorensuhewa L."/>
            <person name="Munidasa M."/>
            <person name="Coyle M."/>
            <person name="Taylor M."/>
            <person name="Puazo M."/>
            <person name="Firestine M."/>
            <person name="Scheel M."/>
            <person name="Javaid M."/>
            <person name="Wang M."/>
            <person name="Li M."/>
            <person name="Tabassum N."/>
            <person name="Saada N."/>
            <person name="Osuji N."/>
            <person name="Aqrawi P."/>
            <person name="Fu Q."/>
            <person name="Thornton R."/>
            <person name="Raj R."/>
            <person name="Goodspeed R."/>
            <person name="Mata R."/>
            <person name="Najjar R."/>
            <person name="Gubbala S."/>
            <person name="Lee S."/>
            <person name="Denson S."/>
            <person name="Patil S."/>
            <person name="Macmil S."/>
            <person name="Qi S."/>
            <person name="Matskevitch T."/>
            <person name="Palculict T."/>
            <person name="Mathew T."/>
            <person name="Vee V."/>
            <person name="Velamala V."/>
            <person name="Korchina V."/>
            <person name="Cai W."/>
            <person name="Liu W."/>
            <person name="Dai W."/>
            <person name="Zou X."/>
            <person name="Zhu Y."/>
            <person name="Zhang Y."/>
            <person name="Wu Y.-Q."/>
            <person name="Xin Y."/>
            <person name="Nazarath L."/>
            <person name="Kovar C."/>
            <person name="Han Y."/>
            <person name="Muzny D."/>
            <person name="Gibbs R."/>
        </authorList>
    </citation>
    <scope>NUCLEOTIDE SEQUENCE [LARGE SCALE GENOMIC DNA]</scope>
    <source>
        <strain evidence="5">Jacobina</strain>
    </source>
</reference>
<feature type="coiled-coil region" evidence="1">
    <location>
        <begin position="168"/>
        <end position="224"/>
    </location>
</feature>
<dbReference type="Proteomes" id="UP000092461">
    <property type="component" value="Unassembled WGS sequence"/>
</dbReference>
<feature type="coiled-coil region" evidence="1">
    <location>
        <begin position="1069"/>
        <end position="1124"/>
    </location>
</feature>
<dbReference type="EnsemblMetazoa" id="LLOJ000890-RA">
    <property type="protein sequence ID" value="LLOJ000890-PA"/>
    <property type="gene ID" value="LLOJ000890"/>
</dbReference>
<dbReference type="EMBL" id="AJWK01003627">
    <property type="status" value="NOT_ANNOTATED_CDS"/>
    <property type="molecule type" value="Genomic_DNA"/>
</dbReference>
<sequence length="2026" mass="232793">MSTNEADSSSELSNLQENLSQQKAKIAALKELVRQSEAAQGRKTAHAKEKVKNIAQRLSHLKSKATNSGQVLESPIIEESQDVPPPRPISRSETPGSEKIQLLRRQMEENRQRMAERESSKRDIEEMVTQLKAKFDTTQLSLEKSTELGRSMGDLSILTQPSRPETPAHSAEAELRRKIRNLENEVEKYRENATQMPCNHTAEIQQLQHRILDLEENLREKESVIDARTQAVTLMSESLSQKTHSTVNMLEDTKVEMFRMQENFVEKEKQLCGEIEALKGQLEEKSLEIANLQEVNDILETTRYDLTVKNAELSAQGEKVTTYEAKIEELQEEVDRLHTLLPSDGTGQTAEEFLKHFRANEEKIHQLEESLMQKTVECSVLTANFSVLQEKMKATGPKPLFSSDRTEENDQEAAKLRAQLDEVNKGQIKMKLKMKQLQKQVESFRKMSDVHQSVLQLQEENARLREQISHASEAGELPIEGEASHELKTLQTTCQNQVAAIQLLEEQKIDLVDQVAKVREELDVLRTAPVRSEPMGISVSSQINSIELEETIEQYAADKESLVREVEDLIEKNEELKQKMSKFDEEKQELLGKLEQMSAEKHELLEKIDKLSIKNVSSVESLEIVENLTQQEQLEMEQQETGLIGEELSDSLMKLREESSELMNKIEVFTTERREIHQQYVEKIEDLEKQIVENLTQQEQLEMEQQETGLIGEELSDSLMKLREESSELMNKIEVFTTERREIHQQYVEKIEDLEKQVKEAESERDELRGKAAELEDLLQTSRSNIENVENQLQLLRNEFSEKIDENHNLRDENETLREKLANVENLLTTLQAQGSDVQENVDRIAFLEQEILLKNETIDTVNQQIMDLYTSLEEKNTQLLDKDDEIAYLRDLHQAATDQLHQSTTSADGMKRLIDQLRRQLAEVEQKNARVANATDNVKIGLEKRIQELEDKVTDSEAKRREQLEKLKKFAANLKKKTQQCTDLEAEVIKRSEETDAVRRDLERIQETCEEISGEMTRMREIHATEKQELLQQLQLMQNEVDSRGRIIEELHASLAQPQEVEKWANIAKEKEMLVIQLQGEIANLHERFHDVDALKEDAEKVRKALEEAHRSYQENTTRAQEDFAAKEQRYQEMISSLEAKITEHLMYIEDKEIENASLSTRIIKLEEGISHIEARRNSLEKKNNILGDQLRQSQEEFTENEDKLLQRLATLSANDEIIAEKLQNTHAEKLELTEAIAELTEEKAALESRLQGLEQEQEDFRKRTEMHESEYNFLSQQIESQKAEMRKLQEDFERKLREKGQELDDLEVESSNQLQKIEGEKKSLNEALERVKDENSELQDEIMNLRENLETQELRMQVVQDQTEIENLKQENKAMRLTHECEVNSLRSILDNLKIEKGKLEAEIEVLRKQAETRTEIQAAAFENPAQTHLATENLFGNAPEVQKTTENLFGKSDAAIARQFSFENPDTPTRSALFERSAETQMGTEKQEVDGAAGQNIPSFMGAKFFAADATAIDFFDQPVDGVAEDDYENRTPVVEELIIPKTAYICHPKGEVEATRHVDLLGQEDDGWGWSAEEAVLEQEHQNQTAAPPSLLSQTSQVEVKLQMYEDRIHDLEVERESLREEIAQSRQKSEKMLRKLKEYRNKCESFERSSQSSLDLDLAIQEELKEQVRMLEGQLAAERKQLSAEMDSLKKKVEVLCASNDRMVDMKEQQDAQVEMNMSVCKCRMLNERQTLPKMEEMQKMIHELQEERSLLITELRGIREQANAAEKSADSLEMLKKELETLRKDKEAVEVAAEEANRQWQVALGGAWEHHCGKLEGSLGHKNLPEKLPEDSSKDLAPEHVPAGIAEMVANMQNALESQELELVTLKEQLAIRSAEYAALSAQLDPFGHSAMSNMALVQPKLIKTPPAPTGDPPRTDLDMALYTLHQRDMRCEELTLELTRLLEERDTLQLKLSSAIRQIESMKSSPDGSPVATINTSDAGSHLSEKISELQSVSHARDKNFHEERQQRHKQMSWFWSNT</sequence>
<feature type="coiled-coil region" evidence="1">
    <location>
        <begin position="1740"/>
        <end position="1805"/>
    </location>
</feature>
<accession>A0A1B0CAB7</accession>
<dbReference type="VEuPathDB" id="VectorBase:LLONM1_011757"/>
<keyword evidence="5" id="KW-1185">Reference proteome</keyword>
<evidence type="ECO:0000256" key="2">
    <source>
        <dbReference type="SAM" id="MobiDB-lite"/>
    </source>
</evidence>
<feature type="coiled-coil region" evidence="1">
    <location>
        <begin position="645"/>
        <end position="865"/>
    </location>
</feature>
<feature type="coiled-coil region" evidence="1">
    <location>
        <begin position="447"/>
        <end position="521"/>
    </location>
</feature>
<feature type="compositionally biased region" description="Polar residues" evidence="2">
    <location>
        <begin position="1968"/>
        <end position="1986"/>
    </location>
</feature>
<feature type="coiled-coil region" evidence="1">
    <location>
        <begin position="1164"/>
        <end position="1198"/>
    </location>
</feature>
<evidence type="ECO:0000313" key="4">
    <source>
        <dbReference type="EnsemblMetazoa" id="LLOJ000890-PA"/>
    </source>
</evidence>
<feature type="region of interest" description="Disordered" evidence="2">
    <location>
        <begin position="1968"/>
        <end position="1987"/>
    </location>
</feature>
<feature type="coiled-coil region" evidence="1">
    <location>
        <begin position="1599"/>
        <end position="1704"/>
    </location>
</feature>
<dbReference type="GO" id="GO:0005737">
    <property type="term" value="C:cytoplasm"/>
    <property type="evidence" value="ECO:0007669"/>
    <property type="project" value="TreeGrafter"/>
</dbReference>
<dbReference type="PANTHER" id="PTHR45615">
    <property type="entry name" value="MYOSIN HEAVY CHAIN, NON-MUSCLE"/>
    <property type="match status" value="1"/>
</dbReference>
<dbReference type="GO" id="GO:0032982">
    <property type="term" value="C:myosin filament"/>
    <property type="evidence" value="ECO:0007669"/>
    <property type="project" value="TreeGrafter"/>
</dbReference>
<feature type="region of interest" description="Disordered" evidence="2">
    <location>
        <begin position="60"/>
        <end position="99"/>
    </location>
</feature>
<proteinExistence type="predicted"/>
<evidence type="ECO:0000256" key="1">
    <source>
        <dbReference type="SAM" id="Coils"/>
    </source>
</evidence>